<keyword evidence="11 15" id="KW-0819">tRNA processing</keyword>
<dbReference type="Gene3D" id="3.40.1280.10">
    <property type="match status" value="1"/>
</dbReference>
<dbReference type="Pfam" id="PF01746">
    <property type="entry name" value="tRNA_m1G_MT"/>
    <property type="match status" value="1"/>
</dbReference>
<evidence type="ECO:0000256" key="12">
    <source>
        <dbReference type="ARBA" id="ARBA00029736"/>
    </source>
</evidence>
<comment type="subunit">
    <text evidence="4 15 17">Homodimer.</text>
</comment>
<dbReference type="STRING" id="1798002.A2478_02295"/>
<evidence type="ECO:0000256" key="7">
    <source>
        <dbReference type="ARBA" id="ARBA00022490"/>
    </source>
</evidence>
<comment type="similarity">
    <text evidence="3 15 17">Belongs to the RNA methyltransferase TrmD family.</text>
</comment>
<comment type="function">
    <text evidence="1 15 17">Specifically methylates guanosine-37 in various tRNAs.</text>
</comment>
<evidence type="ECO:0000313" key="20">
    <source>
        <dbReference type="Proteomes" id="UP000179001"/>
    </source>
</evidence>
<dbReference type="Proteomes" id="UP000179001">
    <property type="component" value="Unassembled WGS sequence"/>
</dbReference>
<dbReference type="PIRSF" id="PIRSF000386">
    <property type="entry name" value="tRNA_mtase"/>
    <property type="match status" value="1"/>
</dbReference>
<organism evidence="19 20">
    <name type="scientific">Candidatus Falkowbacteria bacterium RIFOXYC2_FULL_36_12</name>
    <dbReference type="NCBI Taxonomy" id="1798002"/>
    <lineage>
        <taxon>Bacteria</taxon>
        <taxon>Candidatus Falkowiibacteriota</taxon>
    </lineage>
</organism>
<evidence type="ECO:0000256" key="11">
    <source>
        <dbReference type="ARBA" id="ARBA00022694"/>
    </source>
</evidence>
<accession>A0A1F5T3F2</accession>
<keyword evidence="7 15" id="KW-0963">Cytoplasm</keyword>
<evidence type="ECO:0000256" key="10">
    <source>
        <dbReference type="ARBA" id="ARBA00022691"/>
    </source>
</evidence>
<dbReference type="InterPro" id="IPR029026">
    <property type="entry name" value="tRNA_m1G_MTases_N"/>
</dbReference>
<gene>
    <name evidence="15" type="primary">trmD</name>
    <name evidence="19" type="ORF">A2478_02295</name>
</gene>
<dbReference type="CDD" id="cd18080">
    <property type="entry name" value="TrmD-like"/>
    <property type="match status" value="1"/>
</dbReference>
<evidence type="ECO:0000256" key="17">
    <source>
        <dbReference type="RuleBase" id="RU003464"/>
    </source>
</evidence>
<evidence type="ECO:0000256" key="8">
    <source>
        <dbReference type="ARBA" id="ARBA00022603"/>
    </source>
</evidence>
<evidence type="ECO:0000259" key="18">
    <source>
        <dbReference type="Pfam" id="PF01746"/>
    </source>
</evidence>
<comment type="subcellular location">
    <subcellularLocation>
        <location evidence="2 15 17">Cytoplasm</location>
    </subcellularLocation>
</comment>
<feature type="domain" description="tRNA methyltransferase TRMD/TRM10-type" evidence="18">
    <location>
        <begin position="1"/>
        <end position="219"/>
    </location>
</feature>
<proteinExistence type="inferred from homology"/>
<sequence length="220" mass="25181">MNFHLLTIFPDMLKSYTDKGMLRIAQEKKLINIKYHDLRAQAVDKHGTVDSPPFGGGVGQVFRVEPIVKTLAKIRRKKNSKIVLLSAKGKTWNQSLAKKYSKLDQIIFVCPRYEGVDERVKQFIDDEISIGDYVLTGGDLGALVIMDSISRLIPGVLGKEQSFIDESHSTTGYLEYPQYTRPEIFKYKKKQYKVPEILLSGHHAEIEKWRKHQSSNLTKK</sequence>
<evidence type="ECO:0000256" key="14">
    <source>
        <dbReference type="ARBA" id="ARBA00047783"/>
    </source>
</evidence>
<evidence type="ECO:0000256" key="3">
    <source>
        <dbReference type="ARBA" id="ARBA00007630"/>
    </source>
</evidence>
<comment type="caution">
    <text evidence="19">The sequence shown here is derived from an EMBL/GenBank/DDBJ whole genome shotgun (WGS) entry which is preliminary data.</text>
</comment>
<name>A0A1F5T3F2_9BACT</name>
<comment type="caution">
    <text evidence="15">Lacks conserved residue(s) required for the propagation of feature annotation.</text>
</comment>
<dbReference type="InterPro" id="IPR016009">
    <property type="entry name" value="tRNA_MeTrfase_TRMD/TRM10"/>
</dbReference>
<dbReference type="SUPFAM" id="SSF75217">
    <property type="entry name" value="alpha/beta knot"/>
    <property type="match status" value="1"/>
</dbReference>
<dbReference type="InterPro" id="IPR023148">
    <property type="entry name" value="tRNA_m1G_MeTrfase_C_sf"/>
</dbReference>
<dbReference type="EC" id="2.1.1.228" evidence="5 15"/>
<evidence type="ECO:0000256" key="15">
    <source>
        <dbReference type="HAMAP-Rule" id="MF_00605"/>
    </source>
</evidence>
<evidence type="ECO:0000256" key="6">
    <source>
        <dbReference type="ARBA" id="ARBA00014679"/>
    </source>
</evidence>
<dbReference type="EMBL" id="MFGJ01000001">
    <property type="protein sequence ID" value="OGF33494.1"/>
    <property type="molecule type" value="Genomic_DNA"/>
</dbReference>
<evidence type="ECO:0000256" key="5">
    <source>
        <dbReference type="ARBA" id="ARBA00012807"/>
    </source>
</evidence>
<keyword evidence="8 15" id="KW-0489">Methyltransferase</keyword>
<evidence type="ECO:0000313" key="19">
    <source>
        <dbReference type="EMBL" id="OGF33494.1"/>
    </source>
</evidence>
<evidence type="ECO:0000256" key="9">
    <source>
        <dbReference type="ARBA" id="ARBA00022679"/>
    </source>
</evidence>
<feature type="binding site" evidence="15 16">
    <location>
        <begin position="130"/>
        <end position="135"/>
    </location>
    <ligand>
        <name>S-adenosyl-L-methionine</name>
        <dbReference type="ChEBI" id="CHEBI:59789"/>
    </ligand>
</feature>
<dbReference type="InterPro" id="IPR029028">
    <property type="entry name" value="Alpha/beta_knot_MTases"/>
</dbReference>
<keyword evidence="9 15" id="KW-0808">Transferase</keyword>
<evidence type="ECO:0000256" key="13">
    <source>
        <dbReference type="ARBA" id="ARBA00033392"/>
    </source>
</evidence>
<evidence type="ECO:0000256" key="1">
    <source>
        <dbReference type="ARBA" id="ARBA00002634"/>
    </source>
</evidence>
<keyword evidence="10 15" id="KW-0949">S-adenosyl-L-methionine</keyword>
<dbReference type="InterPro" id="IPR002649">
    <property type="entry name" value="tRNA_m1G_MeTrfase_TrmD"/>
</dbReference>
<dbReference type="GO" id="GO:0052906">
    <property type="term" value="F:tRNA (guanine(37)-N1)-methyltransferase activity"/>
    <property type="evidence" value="ECO:0007669"/>
    <property type="project" value="UniProtKB-UniRule"/>
</dbReference>
<reference evidence="19 20" key="1">
    <citation type="journal article" date="2016" name="Nat. Commun.">
        <title>Thousands of microbial genomes shed light on interconnected biogeochemical processes in an aquifer system.</title>
        <authorList>
            <person name="Anantharaman K."/>
            <person name="Brown C.T."/>
            <person name="Hug L.A."/>
            <person name="Sharon I."/>
            <person name="Castelle C.J."/>
            <person name="Probst A.J."/>
            <person name="Thomas B.C."/>
            <person name="Singh A."/>
            <person name="Wilkins M.J."/>
            <person name="Karaoz U."/>
            <person name="Brodie E.L."/>
            <person name="Williams K.H."/>
            <person name="Hubbard S.S."/>
            <person name="Banfield J.F."/>
        </authorList>
    </citation>
    <scope>NUCLEOTIDE SEQUENCE [LARGE SCALE GENOMIC DNA]</scope>
</reference>
<dbReference type="HAMAP" id="MF_00605">
    <property type="entry name" value="TrmD"/>
    <property type="match status" value="1"/>
</dbReference>
<comment type="catalytic activity">
    <reaction evidence="14 15 17">
        <text>guanosine(37) in tRNA + S-adenosyl-L-methionine = N(1)-methylguanosine(37) in tRNA + S-adenosyl-L-homocysteine + H(+)</text>
        <dbReference type="Rhea" id="RHEA:36899"/>
        <dbReference type="Rhea" id="RHEA-COMP:10145"/>
        <dbReference type="Rhea" id="RHEA-COMP:10147"/>
        <dbReference type="ChEBI" id="CHEBI:15378"/>
        <dbReference type="ChEBI" id="CHEBI:57856"/>
        <dbReference type="ChEBI" id="CHEBI:59789"/>
        <dbReference type="ChEBI" id="CHEBI:73542"/>
        <dbReference type="ChEBI" id="CHEBI:74269"/>
        <dbReference type="EC" id="2.1.1.228"/>
    </reaction>
</comment>
<dbReference type="PANTHER" id="PTHR46417">
    <property type="entry name" value="TRNA (GUANINE-N(1)-)-METHYLTRANSFERASE"/>
    <property type="match status" value="1"/>
</dbReference>
<dbReference type="NCBIfam" id="TIGR00088">
    <property type="entry name" value="trmD"/>
    <property type="match status" value="1"/>
</dbReference>
<protein>
    <recommendedName>
        <fullName evidence="6 15">tRNA (guanine-N(1)-)-methyltransferase</fullName>
        <ecNumber evidence="5 15">2.1.1.228</ecNumber>
    </recommendedName>
    <alternativeName>
        <fullName evidence="12 15">M1G-methyltransferase</fullName>
    </alternativeName>
    <alternativeName>
        <fullName evidence="13 15">tRNA [GM37] methyltransferase</fullName>
    </alternativeName>
</protein>
<dbReference type="Gene3D" id="1.10.1270.20">
    <property type="entry name" value="tRNA(m1g37)methyltransferase, domain 2"/>
    <property type="match status" value="1"/>
</dbReference>
<dbReference type="PANTHER" id="PTHR46417:SF1">
    <property type="entry name" value="TRNA (GUANINE-N(1)-)-METHYLTRANSFERASE"/>
    <property type="match status" value="1"/>
</dbReference>
<dbReference type="GO" id="GO:0002939">
    <property type="term" value="P:tRNA N1-guanine methylation"/>
    <property type="evidence" value="ECO:0007669"/>
    <property type="project" value="TreeGrafter"/>
</dbReference>
<evidence type="ECO:0000256" key="4">
    <source>
        <dbReference type="ARBA" id="ARBA00011738"/>
    </source>
</evidence>
<dbReference type="NCBIfam" id="NF000648">
    <property type="entry name" value="PRK00026.1"/>
    <property type="match status" value="1"/>
</dbReference>
<dbReference type="GO" id="GO:0005829">
    <property type="term" value="C:cytosol"/>
    <property type="evidence" value="ECO:0007669"/>
    <property type="project" value="TreeGrafter"/>
</dbReference>
<dbReference type="AlphaFoldDB" id="A0A1F5T3F2"/>
<evidence type="ECO:0000256" key="2">
    <source>
        <dbReference type="ARBA" id="ARBA00004496"/>
    </source>
</evidence>
<evidence type="ECO:0000256" key="16">
    <source>
        <dbReference type="PIRSR" id="PIRSR000386-1"/>
    </source>
</evidence>